<keyword evidence="2" id="KW-1185">Reference proteome</keyword>
<gene>
    <name evidence="1" type="ordered locus">Mevan_1335</name>
</gene>
<sequence length="124" mass="14762">MRYLRGKSFEEFARKIEFLNSEEDTIYINKELTKNLIIELLERCEVKTILLPESKFKRTNKKIIGALKEIGIEIESIKPITGRPTNKREIIKKYMQKNPKEISEITKIPIKTVEYHYYKLKNSL</sequence>
<reference evidence="1" key="1">
    <citation type="submission" date="2007-06" db="EMBL/GenBank/DDBJ databases">
        <title>Complete sequence of Methanococcus vannielii SB.</title>
        <authorList>
            <consortium name="US DOE Joint Genome Institute"/>
            <person name="Copeland A."/>
            <person name="Lucas S."/>
            <person name="Lapidus A."/>
            <person name="Barry K."/>
            <person name="Glavina del Rio T."/>
            <person name="Dalin E."/>
            <person name="Tice H."/>
            <person name="Pitluck S."/>
            <person name="Chain P."/>
            <person name="Malfatti S."/>
            <person name="Shin M."/>
            <person name="Vergez L."/>
            <person name="Schmutz J."/>
            <person name="Larimer F."/>
            <person name="Land M."/>
            <person name="Hauser L."/>
            <person name="Kyrpides N."/>
            <person name="Anderson I."/>
            <person name="Sieprawska-Lupa M."/>
            <person name="Whitman W.B."/>
            <person name="Richardson P."/>
        </authorList>
    </citation>
    <scope>NUCLEOTIDE SEQUENCE [LARGE SCALE GENOMIC DNA]</scope>
    <source>
        <strain evidence="1">SB</strain>
    </source>
</reference>
<dbReference type="KEGG" id="mvn:Mevan_1335"/>
<proteinExistence type="predicted"/>
<dbReference type="RefSeq" id="WP_012066147.1">
    <property type="nucleotide sequence ID" value="NC_009634.1"/>
</dbReference>
<dbReference type="eggNOG" id="arCOG03351">
    <property type="taxonomic scope" value="Archaea"/>
</dbReference>
<dbReference type="STRING" id="406327.Mevan_1335"/>
<evidence type="ECO:0000313" key="2">
    <source>
        <dbReference type="Proteomes" id="UP000001107"/>
    </source>
</evidence>
<name>A6URW0_METVS</name>
<protein>
    <submittedName>
        <fullName evidence="1">Uncharacterized protein</fullName>
    </submittedName>
</protein>
<dbReference type="AlphaFoldDB" id="A6URW0"/>
<organism evidence="1 2">
    <name type="scientific">Methanococcus vannielii (strain ATCC 35089 / DSM 1224 / JCM 13029 / OCM 148 / SB)</name>
    <dbReference type="NCBI Taxonomy" id="406327"/>
    <lineage>
        <taxon>Archaea</taxon>
        <taxon>Methanobacteriati</taxon>
        <taxon>Methanobacteriota</taxon>
        <taxon>Methanomada group</taxon>
        <taxon>Methanococci</taxon>
        <taxon>Methanococcales</taxon>
        <taxon>Methanococcaceae</taxon>
        <taxon>Methanococcus</taxon>
    </lineage>
</organism>
<dbReference type="GeneID" id="5324770"/>
<dbReference type="HOGENOM" id="CLU_1976537_0_0_2"/>
<accession>A6URW0</accession>
<evidence type="ECO:0000313" key="1">
    <source>
        <dbReference type="EMBL" id="ABR55232.1"/>
    </source>
</evidence>
<dbReference type="Proteomes" id="UP000001107">
    <property type="component" value="Chromosome"/>
</dbReference>
<dbReference type="OrthoDB" id="62339at2157"/>
<dbReference type="EMBL" id="CP000742">
    <property type="protein sequence ID" value="ABR55232.1"/>
    <property type="molecule type" value="Genomic_DNA"/>
</dbReference>